<feature type="binding site" evidence="10">
    <location>
        <position position="79"/>
    </location>
    <ligand>
        <name>Na(+)</name>
        <dbReference type="ChEBI" id="CHEBI:29101"/>
        <note>structural</note>
    </ligand>
</feature>
<dbReference type="GO" id="GO:0062054">
    <property type="term" value="F:fluoride channel activity"/>
    <property type="evidence" value="ECO:0007669"/>
    <property type="project" value="UniProtKB-UniRule"/>
</dbReference>
<proteinExistence type="inferred from homology"/>
<dbReference type="AlphaFoldDB" id="A0A9X1WFA5"/>
<dbReference type="HAMAP" id="MF_00454">
    <property type="entry name" value="FluC"/>
    <property type="match status" value="1"/>
</dbReference>
<keyword evidence="6 10" id="KW-0407">Ion channel</keyword>
<evidence type="ECO:0000256" key="3">
    <source>
        <dbReference type="ARBA" id="ARBA00022692"/>
    </source>
</evidence>
<keyword evidence="10" id="KW-0915">Sodium</keyword>
<name>A0A9X1WFA5_9CORY</name>
<evidence type="ECO:0000256" key="9">
    <source>
        <dbReference type="ARBA" id="ARBA00049940"/>
    </source>
</evidence>
<evidence type="ECO:0000256" key="7">
    <source>
        <dbReference type="ARBA" id="ARBA00035120"/>
    </source>
</evidence>
<dbReference type="InterPro" id="IPR003691">
    <property type="entry name" value="FluC"/>
</dbReference>
<keyword evidence="10" id="KW-0813">Transport</keyword>
<dbReference type="Pfam" id="PF02537">
    <property type="entry name" value="CRCB"/>
    <property type="match status" value="1"/>
</dbReference>
<keyword evidence="10" id="KW-0479">Metal-binding</keyword>
<evidence type="ECO:0000256" key="4">
    <source>
        <dbReference type="ARBA" id="ARBA00022989"/>
    </source>
</evidence>
<dbReference type="GO" id="GO:0140114">
    <property type="term" value="P:cellular detoxification of fluoride"/>
    <property type="evidence" value="ECO:0007669"/>
    <property type="project" value="UniProtKB-UniRule"/>
</dbReference>
<keyword evidence="3 10" id="KW-0812">Transmembrane</keyword>
<dbReference type="EMBL" id="JALIEA010000010">
    <property type="protein sequence ID" value="MCJ7857600.1"/>
    <property type="molecule type" value="Genomic_DNA"/>
</dbReference>
<comment type="function">
    <text evidence="9 10">Fluoride-specific ion channel. Important for reducing fluoride concentration in the cell, thus reducing its toxicity.</text>
</comment>
<comment type="activity regulation">
    <text evidence="10">Na(+) is not transported, but it plays an essential structural role and its presence is essential for fluoride channel function.</text>
</comment>
<feature type="transmembrane region" description="Helical" evidence="10">
    <location>
        <begin position="6"/>
        <end position="27"/>
    </location>
</feature>
<evidence type="ECO:0000256" key="8">
    <source>
        <dbReference type="ARBA" id="ARBA00035585"/>
    </source>
</evidence>
<reference evidence="11" key="1">
    <citation type="submission" date="2022-04" db="EMBL/GenBank/DDBJ databases">
        <title>Corynebacterium kalidii LD5P10.</title>
        <authorList>
            <person name="Sun J.Q."/>
        </authorList>
    </citation>
    <scope>NUCLEOTIDE SEQUENCE</scope>
    <source>
        <strain evidence="11">LD5P10</strain>
    </source>
</reference>
<feature type="transmembrane region" description="Helical" evidence="10">
    <location>
        <begin position="64"/>
        <end position="86"/>
    </location>
</feature>
<keyword evidence="4 10" id="KW-1133">Transmembrane helix</keyword>
<dbReference type="Proteomes" id="UP001139207">
    <property type="component" value="Unassembled WGS sequence"/>
</dbReference>
<sequence length="124" mass="12674">MTGEISLLAALAVAFGGGVGSWLRWRVDGLVSERTATDVPVALLVVNTVGSLVLGVLLGLTDTWWPVALVGTGLCGGFTTFSTASVEGMSLLRRRRTVPAVVALAGMAVLAVGAFALGYLAVSR</sequence>
<evidence type="ECO:0000313" key="11">
    <source>
        <dbReference type="EMBL" id="MCJ7857600.1"/>
    </source>
</evidence>
<comment type="caution">
    <text evidence="11">The sequence shown here is derived from an EMBL/GenBank/DDBJ whole genome shotgun (WGS) entry which is preliminary data.</text>
</comment>
<protein>
    <recommendedName>
        <fullName evidence="10">Fluoride-specific ion channel FluC</fullName>
    </recommendedName>
</protein>
<keyword evidence="2 10" id="KW-1003">Cell membrane</keyword>
<evidence type="ECO:0000313" key="12">
    <source>
        <dbReference type="Proteomes" id="UP001139207"/>
    </source>
</evidence>
<keyword evidence="12" id="KW-1185">Reference proteome</keyword>
<feature type="transmembrane region" description="Helical" evidence="10">
    <location>
        <begin position="39"/>
        <end position="58"/>
    </location>
</feature>
<keyword evidence="10" id="KW-0406">Ion transport</keyword>
<feature type="transmembrane region" description="Helical" evidence="10">
    <location>
        <begin position="98"/>
        <end position="122"/>
    </location>
</feature>
<comment type="subcellular location">
    <subcellularLocation>
        <location evidence="1 10">Cell membrane</location>
        <topology evidence="1 10">Multi-pass membrane protein</topology>
    </subcellularLocation>
</comment>
<gene>
    <name evidence="10" type="primary">fluC</name>
    <name evidence="10" type="synonym">crcB</name>
    <name evidence="11" type="ORF">MUN33_02555</name>
</gene>
<evidence type="ECO:0000256" key="1">
    <source>
        <dbReference type="ARBA" id="ARBA00004651"/>
    </source>
</evidence>
<comment type="similarity">
    <text evidence="7 10">Belongs to the fluoride channel Fluc/FEX (TC 1.A.43) family.</text>
</comment>
<evidence type="ECO:0000256" key="6">
    <source>
        <dbReference type="ARBA" id="ARBA00023303"/>
    </source>
</evidence>
<organism evidence="11 12">
    <name type="scientific">Corynebacterium kalidii</name>
    <dbReference type="NCBI Taxonomy" id="2931982"/>
    <lineage>
        <taxon>Bacteria</taxon>
        <taxon>Bacillati</taxon>
        <taxon>Actinomycetota</taxon>
        <taxon>Actinomycetes</taxon>
        <taxon>Mycobacteriales</taxon>
        <taxon>Corynebacteriaceae</taxon>
        <taxon>Corynebacterium</taxon>
    </lineage>
</organism>
<comment type="catalytic activity">
    <reaction evidence="8">
        <text>fluoride(in) = fluoride(out)</text>
        <dbReference type="Rhea" id="RHEA:76159"/>
        <dbReference type="ChEBI" id="CHEBI:17051"/>
    </reaction>
    <physiologicalReaction direction="left-to-right" evidence="8">
        <dbReference type="Rhea" id="RHEA:76160"/>
    </physiologicalReaction>
</comment>
<evidence type="ECO:0000256" key="2">
    <source>
        <dbReference type="ARBA" id="ARBA00022475"/>
    </source>
</evidence>
<evidence type="ECO:0000256" key="5">
    <source>
        <dbReference type="ARBA" id="ARBA00023136"/>
    </source>
</evidence>
<dbReference type="RefSeq" id="WP_244803344.1">
    <property type="nucleotide sequence ID" value="NZ_JALIEA010000010.1"/>
</dbReference>
<feature type="binding site" evidence="10">
    <location>
        <position position="76"/>
    </location>
    <ligand>
        <name>Na(+)</name>
        <dbReference type="ChEBI" id="CHEBI:29101"/>
        <note>structural</note>
    </ligand>
</feature>
<evidence type="ECO:0000256" key="10">
    <source>
        <dbReference type="HAMAP-Rule" id="MF_00454"/>
    </source>
</evidence>
<keyword evidence="5 10" id="KW-0472">Membrane</keyword>
<dbReference type="GO" id="GO:0005886">
    <property type="term" value="C:plasma membrane"/>
    <property type="evidence" value="ECO:0007669"/>
    <property type="project" value="UniProtKB-SubCell"/>
</dbReference>
<dbReference type="GO" id="GO:0046872">
    <property type="term" value="F:metal ion binding"/>
    <property type="evidence" value="ECO:0007669"/>
    <property type="project" value="UniProtKB-KW"/>
</dbReference>
<accession>A0A9X1WFA5</accession>